<dbReference type="InterPro" id="IPR000719">
    <property type="entry name" value="Prot_kinase_dom"/>
</dbReference>
<accession>A0A0A1TLW8</accession>
<dbReference type="PROSITE" id="PS00108">
    <property type="entry name" value="PROTEIN_KINASE_ST"/>
    <property type="match status" value="1"/>
</dbReference>
<evidence type="ECO:0000313" key="6">
    <source>
        <dbReference type="EMBL" id="CEJ92050.1"/>
    </source>
</evidence>
<dbReference type="EMBL" id="CDHN01000004">
    <property type="protein sequence ID" value="CEJ92050.1"/>
    <property type="molecule type" value="Genomic_DNA"/>
</dbReference>
<dbReference type="GO" id="GO:0005524">
    <property type="term" value="F:ATP binding"/>
    <property type="evidence" value="ECO:0007669"/>
    <property type="project" value="InterPro"/>
</dbReference>
<name>A0A0A1TLW8_9HYPO</name>
<dbReference type="Pfam" id="PF00498">
    <property type="entry name" value="FHA"/>
    <property type="match status" value="1"/>
</dbReference>
<feature type="domain" description="Protein kinase" evidence="5">
    <location>
        <begin position="164"/>
        <end position="427"/>
    </location>
</feature>
<dbReference type="SUPFAM" id="SSF49879">
    <property type="entry name" value="SMAD/FHA domain"/>
    <property type="match status" value="1"/>
</dbReference>
<dbReference type="InterPro" id="IPR008984">
    <property type="entry name" value="SMAD_FHA_dom_sf"/>
</dbReference>
<dbReference type="HOGENOM" id="CLU_000288_160_2_1"/>
<dbReference type="InterPro" id="IPR011009">
    <property type="entry name" value="Kinase-like_dom_sf"/>
</dbReference>
<dbReference type="PROSITE" id="PS50011">
    <property type="entry name" value="PROTEIN_KINASE_DOM"/>
    <property type="match status" value="1"/>
</dbReference>
<organism evidence="6 7">
    <name type="scientific">[Torrubiella] hemipterigena</name>
    <dbReference type="NCBI Taxonomy" id="1531966"/>
    <lineage>
        <taxon>Eukaryota</taxon>
        <taxon>Fungi</taxon>
        <taxon>Dikarya</taxon>
        <taxon>Ascomycota</taxon>
        <taxon>Pezizomycotina</taxon>
        <taxon>Sordariomycetes</taxon>
        <taxon>Hypocreomycetidae</taxon>
        <taxon>Hypocreales</taxon>
        <taxon>Clavicipitaceae</taxon>
        <taxon>Clavicipitaceae incertae sedis</taxon>
        <taxon>'Torrubiella' clade</taxon>
    </lineage>
</organism>
<dbReference type="Proteomes" id="UP000039046">
    <property type="component" value="Unassembled WGS sequence"/>
</dbReference>
<evidence type="ECO:0000259" key="4">
    <source>
        <dbReference type="PROSITE" id="PS50006"/>
    </source>
</evidence>
<gene>
    <name evidence="6" type="ORF">VHEMI07729</name>
</gene>
<dbReference type="PANTHER" id="PTHR44167:SF29">
    <property type="entry name" value="SERINE_THREONINE PROTEIN KINASE-43"/>
    <property type="match status" value="1"/>
</dbReference>
<dbReference type="CDD" id="cd22670">
    <property type="entry name" value="FHA_MEK1-like"/>
    <property type="match status" value="1"/>
</dbReference>
<keyword evidence="7" id="KW-1185">Reference proteome</keyword>
<evidence type="ECO:0000256" key="1">
    <source>
        <dbReference type="ARBA" id="ARBA00005575"/>
    </source>
</evidence>
<dbReference type="AlphaFoldDB" id="A0A0A1TLW8"/>
<dbReference type="GO" id="GO:0004674">
    <property type="term" value="F:protein serine/threonine kinase activity"/>
    <property type="evidence" value="ECO:0007669"/>
    <property type="project" value="UniProtKB-EC"/>
</dbReference>
<dbReference type="GO" id="GO:0005737">
    <property type="term" value="C:cytoplasm"/>
    <property type="evidence" value="ECO:0007669"/>
    <property type="project" value="TreeGrafter"/>
</dbReference>
<evidence type="ECO:0000256" key="2">
    <source>
        <dbReference type="ARBA" id="ARBA00047899"/>
    </source>
</evidence>
<dbReference type="SMART" id="SM00240">
    <property type="entry name" value="FHA"/>
    <property type="match status" value="1"/>
</dbReference>
<evidence type="ECO:0000259" key="5">
    <source>
        <dbReference type="PROSITE" id="PS50011"/>
    </source>
</evidence>
<comment type="similarity">
    <text evidence="1">Belongs to the protein kinase superfamily. CAMK Ser/Thr protein kinase family. CHEK2 subfamily.</text>
</comment>
<dbReference type="Gene3D" id="2.60.200.20">
    <property type="match status" value="1"/>
</dbReference>
<dbReference type="OrthoDB" id="74764at2759"/>
<dbReference type="STRING" id="1531966.A0A0A1TLW8"/>
<dbReference type="PANTHER" id="PTHR44167">
    <property type="entry name" value="OVARIAN-SPECIFIC SERINE/THREONINE-PROTEIN KINASE LOK-RELATED"/>
    <property type="match status" value="1"/>
</dbReference>
<dbReference type="Pfam" id="PF00069">
    <property type="entry name" value="Pkinase"/>
    <property type="match status" value="1"/>
</dbReference>
<reference evidence="6 7" key="1">
    <citation type="journal article" date="2015" name="Genome Announc.">
        <title>Draft Genome Sequence and Gene Annotation of the Entomopathogenic Fungus Verticillium hemipterigenum.</title>
        <authorList>
            <person name="Horn F."/>
            <person name="Habel A."/>
            <person name="Scharf D.H."/>
            <person name="Dworschak J."/>
            <person name="Brakhage A.A."/>
            <person name="Guthke R."/>
            <person name="Hertweck C."/>
            <person name="Linde J."/>
        </authorList>
    </citation>
    <scope>NUCLEOTIDE SEQUENCE [LARGE SCALE GENOMIC DNA]</scope>
</reference>
<protein>
    <submittedName>
        <fullName evidence="6">Uncharacterized protein</fullName>
    </submittedName>
</protein>
<dbReference type="InterPro" id="IPR000253">
    <property type="entry name" value="FHA_dom"/>
</dbReference>
<sequence>MTMNLVQPGLSAAFPLRRSADATLAGKLFYNDKRFDTSWQQEGVDLFENDIFKIGRDPQSEFSIDTDTENYVSRNHCEIYTVIYSARQHYVYVRDRRSFNGTYVNGRLIGSLENSSPGYLLNDGDVIEIKPYWQFTFRQMFQPPETPLTQLQARECQFFKSQYRVTPRSVGQGSEAVAHLAEDVLRGKQIVCKLLTLNALPGGCQHQERIRRALQEADTLRQLSHPNILGFIDAMCSPHTVYTFMELASGGDLWSFIIRHEEVKEFDARIILRQVTRGLRFLHDKGIIHRDLKPENILLANSPRLAYMRVMLSDFGACLVPNRHRMTSQVGTALYQAPEIVRKVLQTPAVDIWSLGIIAMVILLGAVDYVNDMPQIEQGSLTKFVLETLKRSQRSISNKGQEFIVRCIQINPASRQTSEEADRDVWFCTPEKHLPFFHKLDRRMALEFKRNTKIRPMPMDIPDFLPEITGQMKLGAAPQLLKPKRAASGTVFTTPVTIPTQVAQMASKLAITGVRDDNPEDRARASVNETKAMEIEYHEDISFDIDFRSQIIQDLEAFQRSSKADQILQLTDSI</sequence>
<dbReference type="InterPro" id="IPR008271">
    <property type="entry name" value="Ser/Thr_kinase_AS"/>
</dbReference>
<dbReference type="GO" id="GO:0051598">
    <property type="term" value="P:meiotic recombination checkpoint signaling"/>
    <property type="evidence" value="ECO:0007669"/>
    <property type="project" value="TreeGrafter"/>
</dbReference>
<comment type="catalytic activity">
    <reaction evidence="3">
        <text>L-seryl-[protein] + ATP = O-phospho-L-seryl-[protein] + ADP + H(+)</text>
        <dbReference type="Rhea" id="RHEA:17989"/>
        <dbReference type="Rhea" id="RHEA-COMP:9863"/>
        <dbReference type="Rhea" id="RHEA-COMP:11604"/>
        <dbReference type="ChEBI" id="CHEBI:15378"/>
        <dbReference type="ChEBI" id="CHEBI:29999"/>
        <dbReference type="ChEBI" id="CHEBI:30616"/>
        <dbReference type="ChEBI" id="CHEBI:83421"/>
        <dbReference type="ChEBI" id="CHEBI:456216"/>
        <dbReference type="EC" id="2.7.11.1"/>
    </reaction>
</comment>
<proteinExistence type="inferred from homology"/>
<dbReference type="GO" id="GO:0005634">
    <property type="term" value="C:nucleus"/>
    <property type="evidence" value="ECO:0007669"/>
    <property type="project" value="TreeGrafter"/>
</dbReference>
<dbReference type="Gene3D" id="1.10.510.10">
    <property type="entry name" value="Transferase(Phosphotransferase) domain 1"/>
    <property type="match status" value="1"/>
</dbReference>
<feature type="domain" description="FHA" evidence="4">
    <location>
        <begin position="52"/>
        <end position="109"/>
    </location>
</feature>
<dbReference type="SUPFAM" id="SSF56112">
    <property type="entry name" value="Protein kinase-like (PK-like)"/>
    <property type="match status" value="1"/>
</dbReference>
<evidence type="ECO:0000313" key="7">
    <source>
        <dbReference type="Proteomes" id="UP000039046"/>
    </source>
</evidence>
<comment type="catalytic activity">
    <reaction evidence="2">
        <text>L-threonyl-[protein] + ATP = O-phospho-L-threonyl-[protein] + ADP + H(+)</text>
        <dbReference type="Rhea" id="RHEA:46608"/>
        <dbReference type="Rhea" id="RHEA-COMP:11060"/>
        <dbReference type="Rhea" id="RHEA-COMP:11605"/>
        <dbReference type="ChEBI" id="CHEBI:15378"/>
        <dbReference type="ChEBI" id="CHEBI:30013"/>
        <dbReference type="ChEBI" id="CHEBI:30616"/>
        <dbReference type="ChEBI" id="CHEBI:61977"/>
        <dbReference type="ChEBI" id="CHEBI:456216"/>
        <dbReference type="EC" id="2.7.11.1"/>
    </reaction>
</comment>
<dbReference type="SMART" id="SM00220">
    <property type="entry name" value="S_TKc"/>
    <property type="match status" value="1"/>
</dbReference>
<dbReference type="PROSITE" id="PS50006">
    <property type="entry name" value="FHA_DOMAIN"/>
    <property type="match status" value="1"/>
</dbReference>
<evidence type="ECO:0000256" key="3">
    <source>
        <dbReference type="ARBA" id="ARBA00048679"/>
    </source>
</evidence>